<dbReference type="InterPro" id="IPR008775">
    <property type="entry name" value="Phytyl_CoA_dOase-like"/>
</dbReference>
<dbReference type="PANTHER" id="PTHR31630">
    <property type="entry name" value="PHYTANOYL-COA DIOXYGENASE-RELATED-RELATED"/>
    <property type="match status" value="1"/>
</dbReference>
<protein>
    <recommendedName>
        <fullName evidence="4">Phytanoyl-CoA dioxygenase</fullName>
    </recommendedName>
</protein>
<evidence type="ECO:0000313" key="3">
    <source>
        <dbReference type="Proteomes" id="UP000041254"/>
    </source>
</evidence>
<proteinExistence type="predicted"/>
<keyword evidence="3" id="KW-1185">Reference proteome</keyword>
<name>A0A0G4FAA4_VITBC</name>
<dbReference type="OrthoDB" id="445007at2759"/>
<dbReference type="AlphaFoldDB" id="A0A0G4FAA4"/>
<dbReference type="Pfam" id="PF05721">
    <property type="entry name" value="PhyH"/>
    <property type="match status" value="1"/>
</dbReference>
<dbReference type="PANTHER" id="PTHR31630:SF10">
    <property type="entry name" value="PHYTANOYL-COA DIOXYGENASE"/>
    <property type="match status" value="1"/>
</dbReference>
<dbReference type="PhylomeDB" id="A0A0G4FAA4"/>
<evidence type="ECO:0000256" key="1">
    <source>
        <dbReference type="SAM" id="MobiDB-lite"/>
    </source>
</evidence>
<feature type="region of interest" description="Disordered" evidence="1">
    <location>
        <begin position="410"/>
        <end position="433"/>
    </location>
</feature>
<gene>
    <name evidence="2" type="ORF">Vbra_14818</name>
</gene>
<dbReference type="EMBL" id="CDMY01000396">
    <property type="protein sequence ID" value="CEM09860.1"/>
    <property type="molecule type" value="Genomic_DNA"/>
</dbReference>
<evidence type="ECO:0008006" key="4">
    <source>
        <dbReference type="Google" id="ProtNLM"/>
    </source>
</evidence>
<dbReference type="SUPFAM" id="SSF51197">
    <property type="entry name" value="Clavaminate synthase-like"/>
    <property type="match status" value="1"/>
</dbReference>
<organism evidence="2 3">
    <name type="scientific">Vitrella brassicaformis (strain CCMP3155)</name>
    <dbReference type="NCBI Taxonomy" id="1169540"/>
    <lineage>
        <taxon>Eukaryota</taxon>
        <taxon>Sar</taxon>
        <taxon>Alveolata</taxon>
        <taxon>Colpodellida</taxon>
        <taxon>Vitrellaceae</taxon>
        <taxon>Vitrella</taxon>
    </lineage>
</organism>
<dbReference type="OMA" id="FAHAQFV"/>
<dbReference type="InParanoid" id="A0A0G4FAA4"/>
<feature type="compositionally biased region" description="Basic and acidic residues" evidence="1">
    <location>
        <begin position="421"/>
        <end position="433"/>
    </location>
</feature>
<evidence type="ECO:0000313" key="2">
    <source>
        <dbReference type="EMBL" id="CEM09860.1"/>
    </source>
</evidence>
<dbReference type="Gene3D" id="2.60.120.620">
    <property type="entry name" value="q2cbj1_9rhob like domain"/>
    <property type="match status" value="1"/>
</dbReference>
<dbReference type="Proteomes" id="UP000041254">
    <property type="component" value="Unassembled WGS sequence"/>
</dbReference>
<sequence>MKVSVAQHQPTAAHRRPLSRPNVSLWDLAGLALHAGPLFMRQCLTFDEATKKQCETDISRCVRRVFWGEGEGEGGNGPLQLECPAIKRFSVLDERQMGEAMGYLRQEGYCVIGDVMDAAMLERCREGVWDWLESTNQNLTRHDPSTWDDIGWLGDLATGAIHSMAVGHSEVMWAVRTHHLTQKAFQSVWGVEGGELLTSFDGLGLYRPWHREGAGHWKTKGGWWHIDQDARKKPGFECVQGFVSLYASDATTGGLCVIPRSHNHHRHLSQRAGAIGLLTGDFLPIPPSDPLIRSVANGNPSSSSLLDDSLPRPLPPRLVSCQAGDLVLWDSRTVHCNTPALKEPTSPTDRLLRAVAYVCMTAKSRATPQVLAQRRRAVAEGTTLTHWPHEYHVAAISDLPQHQRFMRKRRKAAAGGVTQDAVERPEERASLIG</sequence>
<reference evidence="2 3" key="1">
    <citation type="submission" date="2014-11" db="EMBL/GenBank/DDBJ databases">
        <authorList>
            <person name="Zhu J."/>
            <person name="Qi W."/>
            <person name="Song R."/>
        </authorList>
    </citation>
    <scope>NUCLEOTIDE SEQUENCE [LARGE SCALE GENOMIC DNA]</scope>
</reference>
<accession>A0A0G4FAA4</accession>
<dbReference type="VEuPathDB" id="CryptoDB:Vbra_14818"/>